<evidence type="ECO:0000313" key="2">
    <source>
        <dbReference type="Proteomes" id="UP000289738"/>
    </source>
</evidence>
<dbReference type="AlphaFoldDB" id="A0A444Z4P3"/>
<dbReference type="InterPro" id="IPR044699">
    <property type="entry name" value="MAKR6"/>
</dbReference>
<dbReference type="OrthoDB" id="1913205at2759"/>
<dbReference type="PANTHER" id="PTHR34576:SF14">
    <property type="entry name" value="MEMBRANE-ASSOCIATED KINASE REGULATOR 6"/>
    <property type="match status" value="1"/>
</dbReference>
<sequence length="222" mass="24908">METLAIASDSFSYSWLSSNCNNKSPLDGFEESLTKEFINYSIIDSDHLLAERKNFNFDPSITHSPVVLVHADELFSQGILRPVGTPAETHSDDISEVLDSSRNGGGPDSTQTNKLGPSCSLLFSRAVTPKKLGIHRGILAKWRRSTWRTLVYLFRYVNNQLGQKVGCSRIISTRVVDDIDKTDWKFKSLRSSSVQTSPIVDLHHHENSIYEAVLHCKRSVGR</sequence>
<evidence type="ECO:0000313" key="1">
    <source>
        <dbReference type="EMBL" id="RYR09183.1"/>
    </source>
</evidence>
<organism evidence="1 2">
    <name type="scientific">Arachis hypogaea</name>
    <name type="common">Peanut</name>
    <dbReference type="NCBI Taxonomy" id="3818"/>
    <lineage>
        <taxon>Eukaryota</taxon>
        <taxon>Viridiplantae</taxon>
        <taxon>Streptophyta</taxon>
        <taxon>Embryophyta</taxon>
        <taxon>Tracheophyta</taxon>
        <taxon>Spermatophyta</taxon>
        <taxon>Magnoliopsida</taxon>
        <taxon>eudicotyledons</taxon>
        <taxon>Gunneridae</taxon>
        <taxon>Pentapetalae</taxon>
        <taxon>rosids</taxon>
        <taxon>fabids</taxon>
        <taxon>Fabales</taxon>
        <taxon>Fabaceae</taxon>
        <taxon>Papilionoideae</taxon>
        <taxon>50 kb inversion clade</taxon>
        <taxon>dalbergioids sensu lato</taxon>
        <taxon>Dalbergieae</taxon>
        <taxon>Pterocarpus clade</taxon>
        <taxon>Arachis</taxon>
    </lineage>
</organism>
<dbReference type="EMBL" id="SDMP01000015">
    <property type="protein sequence ID" value="RYR09183.1"/>
    <property type="molecule type" value="Genomic_DNA"/>
</dbReference>
<dbReference type="Proteomes" id="UP000289738">
    <property type="component" value="Chromosome B05"/>
</dbReference>
<protein>
    <recommendedName>
        <fullName evidence="3">Membrane-associated kinase regulator 6</fullName>
    </recommendedName>
</protein>
<comment type="caution">
    <text evidence="1">The sequence shown here is derived from an EMBL/GenBank/DDBJ whole genome shotgun (WGS) entry which is preliminary data.</text>
</comment>
<dbReference type="Gramene" id="arahy.Tifrunner.gnm2.ann2.Ah15g262500.1">
    <property type="protein sequence ID" value="arahy.Tifrunner.gnm2.ann2.Ah15g262500.1-CDS-1"/>
    <property type="gene ID" value="arahy.Tifrunner.gnm2.ann2.Ah15g262500"/>
</dbReference>
<reference evidence="1 2" key="1">
    <citation type="submission" date="2019-01" db="EMBL/GenBank/DDBJ databases">
        <title>Sequencing of cultivated peanut Arachis hypogaea provides insights into genome evolution and oil improvement.</title>
        <authorList>
            <person name="Chen X."/>
        </authorList>
    </citation>
    <scope>NUCLEOTIDE SEQUENCE [LARGE SCALE GENOMIC DNA]</scope>
    <source>
        <strain evidence="2">cv. Fuhuasheng</strain>
        <tissue evidence="1">Leaves</tissue>
    </source>
</reference>
<gene>
    <name evidence="1" type="ORF">Ahy_B05g077318</name>
</gene>
<keyword evidence="2" id="KW-1185">Reference proteome</keyword>
<evidence type="ECO:0008006" key="3">
    <source>
        <dbReference type="Google" id="ProtNLM"/>
    </source>
</evidence>
<proteinExistence type="predicted"/>
<dbReference type="STRING" id="3818.A0A444Z4P3"/>
<name>A0A444Z4P3_ARAHY</name>
<dbReference type="PANTHER" id="PTHR34576">
    <property type="entry name" value="MEMBRANE-ASSOCIATED KINASE REGULATOR 6-RELATED"/>
    <property type="match status" value="1"/>
</dbReference>
<accession>A0A444Z4P3</accession>